<dbReference type="GeneID" id="17311528"/>
<dbReference type="EnsemblProtists" id="EKX55030">
    <property type="protein sequence ID" value="EKX55030"/>
    <property type="gene ID" value="GUITHDRAFT_149933"/>
</dbReference>
<dbReference type="HOGENOM" id="CLU_768243_0_0_1"/>
<feature type="transmembrane region" description="Helical" evidence="1">
    <location>
        <begin position="196"/>
        <end position="217"/>
    </location>
</feature>
<feature type="transmembrane region" description="Helical" evidence="1">
    <location>
        <begin position="171"/>
        <end position="190"/>
    </location>
</feature>
<dbReference type="PaxDb" id="55529-EKX55030"/>
<keyword evidence="5" id="KW-1185">Reference proteome</keyword>
<reference evidence="3 5" key="1">
    <citation type="journal article" date="2012" name="Nature">
        <title>Algal genomes reveal evolutionary mosaicism and the fate of nucleomorphs.</title>
        <authorList>
            <consortium name="DOE Joint Genome Institute"/>
            <person name="Curtis B.A."/>
            <person name="Tanifuji G."/>
            <person name="Burki F."/>
            <person name="Gruber A."/>
            <person name="Irimia M."/>
            <person name="Maruyama S."/>
            <person name="Arias M.C."/>
            <person name="Ball S.G."/>
            <person name="Gile G.H."/>
            <person name="Hirakawa Y."/>
            <person name="Hopkins J.F."/>
            <person name="Kuo A."/>
            <person name="Rensing S.A."/>
            <person name="Schmutz J."/>
            <person name="Symeonidi A."/>
            <person name="Elias M."/>
            <person name="Eveleigh R.J."/>
            <person name="Herman E.K."/>
            <person name="Klute M.J."/>
            <person name="Nakayama T."/>
            <person name="Obornik M."/>
            <person name="Reyes-Prieto A."/>
            <person name="Armbrust E.V."/>
            <person name="Aves S.J."/>
            <person name="Beiko R.G."/>
            <person name="Coutinho P."/>
            <person name="Dacks J.B."/>
            <person name="Durnford D.G."/>
            <person name="Fast N.M."/>
            <person name="Green B.R."/>
            <person name="Grisdale C.J."/>
            <person name="Hempel F."/>
            <person name="Henrissat B."/>
            <person name="Hoppner M.P."/>
            <person name="Ishida K."/>
            <person name="Kim E."/>
            <person name="Koreny L."/>
            <person name="Kroth P.G."/>
            <person name="Liu Y."/>
            <person name="Malik S.B."/>
            <person name="Maier U.G."/>
            <person name="McRose D."/>
            <person name="Mock T."/>
            <person name="Neilson J.A."/>
            <person name="Onodera N.T."/>
            <person name="Poole A.M."/>
            <person name="Pritham E.J."/>
            <person name="Richards T.A."/>
            <person name="Rocap G."/>
            <person name="Roy S.W."/>
            <person name="Sarai C."/>
            <person name="Schaack S."/>
            <person name="Shirato S."/>
            <person name="Slamovits C.H."/>
            <person name="Spencer D.F."/>
            <person name="Suzuki S."/>
            <person name="Worden A.Z."/>
            <person name="Zauner S."/>
            <person name="Barry K."/>
            <person name="Bell C."/>
            <person name="Bharti A.K."/>
            <person name="Crow J.A."/>
            <person name="Grimwood J."/>
            <person name="Kramer R."/>
            <person name="Lindquist E."/>
            <person name="Lucas S."/>
            <person name="Salamov A."/>
            <person name="McFadden G.I."/>
            <person name="Lane C.E."/>
            <person name="Keeling P.J."/>
            <person name="Gray M.W."/>
            <person name="Grigoriev I.V."/>
            <person name="Archibald J.M."/>
        </authorList>
    </citation>
    <scope>NUCLEOTIDE SEQUENCE</scope>
    <source>
        <strain evidence="3 5">CCMP2712</strain>
    </source>
</reference>
<evidence type="ECO:0000313" key="5">
    <source>
        <dbReference type="Proteomes" id="UP000011087"/>
    </source>
</evidence>
<keyword evidence="2" id="KW-0732">Signal</keyword>
<evidence type="ECO:0000313" key="4">
    <source>
        <dbReference type="EnsemblProtists" id="EKX55030"/>
    </source>
</evidence>
<dbReference type="AlphaFoldDB" id="L1K3I7"/>
<evidence type="ECO:0000256" key="1">
    <source>
        <dbReference type="SAM" id="Phobius"/>
    </source>
</evidence>
<feature type="chain" id="PRO_5008772151" evidence="2">
    <location>
        <begin position="19"/>
        <end position="361"/>
    </location>
</feature>
<proteinExistence type="predicted"/>
<feature type="transmembrane region" description="Helical" evidence="1">
    <location>
        <begin position="90"/>
        <end position="110"/>
    </location>
</feature>
<protein>
    <submittedName>
        <fullName evidence="3 4">Uncharacterized protein</fullName>
    </submittedName>
</protein>
<keyword evidence="1" id="KW-0812">Transmembrane</keyword>
<feature type="transmembrane region" description="Helical" evidence="1">
    <location>
        <begin position="267"/>
        <end position="290"/>
    </location>
</feature>
<organism evidence="3">
    <name type="scientific">Guillardia theta (strain CCMP2712)</name>
    <name type="common">Cryptophyte</name>
    <dbReference type="NCBI Taxonomy" id="905079"/>
    <lineage>
        <taxon>Eukaryota</taxon>
        <taxon>Cryptophyceae</taxon>
        <taxon>Pyrenomonadales</taxon>
        <taxon>Geminigeraceae</taxon>
        <taxon>Guillardia</taxon>
    </lineage>
</organism>
<gene>
    <name evidence="3" type="ORF">GUITHDRAFT_149933</name>
</gene>
<dbReference type="OrthoDB" id="1927955at2759"/>
<dbReference type="KEGG" id="gtt:GUITHDRAFT_149933"/>
<evidence type="ECO:0000313" key="3">
    <source>
        <dbReference type="EMBL" id="EKX55030.1"/>
    </source>
</evidence>
<reference evidence="4" key="3">
    <citation type="submission" date="2015-06" db="UniProtKB">
        <authorList>
            <consortium name="EnsemblProtists"/>
        </authorList>
    </citation>
    <scope>IDENTIFICATION</scope>
</reference>
<dbReference type="Proteomes" id="UP000011087">
    <property type="component" value="Unassembled WGS sequence"/>
</dbReference>
<dbReference type="EMBL" id="JH992966">
    <property type="protein sequence ID" value="EKX55030.1"/>
    <property type="molecule type" value="Genomic_DNA"/>
</dbReference>
<evidence type="ECO:0000256" key="2">
    <source>
        <dbReference type="SAM" id="SignalP"/>
    </source>
</evidence>
<keyword evidence="1" id="KW-0472">Membrane</keyword>
<name>L1K3I7_GUITC</name>
<sequence>MSKISLLLLSMSFHMSGSFQVPRYPCITSMTGGQRQLAGLEPLNRKFIRKHQLVCHTTAHGDRAQNSRLNTQPRPPGVRFLNSMLKLPNLLVLYFTGFSMLFVQNAYALSLSLNPASLSFSLQMKELMGFIFRNEMIFIAITTAYFISLCGRYKNYASWRLPNPLPEAAETWISVMLSLGILLPMIFFVISPFFGLASATVLAVFAPYFLGIVEQLISWRLVGYSGSPVWPLVPIPFTLWRLVQIYQGAEILRILNSALVYEVFLRWVLFPTWVVTLTMHVFLWPTLYYWARKDEYFLSPVGPAPTKTESRSDDDDDELVLTELKELQMQVGRLRLRAEMLRKLQTNVPGTEGTTGTTADA</sequence>
<reference evidence="5" key="2">
    <citation type="submission" date="2012-11" db="EMBL/GenBank/DDBJ databases">
        <authorList>
            <person name="Kuo A."/>
            <person name="Curtis B.A."/>
            <person name="Tanifuji G."/>
            <person name="Burki F."/>
            <person name="Gruber A."/>
            <person name="Irimia M."/>
            <person name="Maruyama S."/>
            <person name="Arias M.C."/>
            <person name="Ball S.G."/>
            <person name="Gile G.H."/>
            <person name="Hirakawa Y."/>
            <person name="Hopkins J.F."/>
            <person name="Rensing S.A."/>
            <person name="Schmutz J."/>
            <person name="Symeonidi A."/>
            <person name="Elias M."/>
            <person name="Eveleigh R.J."/>
            <person name="Herman E.K."/>
            <person name="Klute M.J."/>
            <person name="Nakayama T."/>
            <person name="Obornik M."/>
            <person name="Reyes-Prieto A."/>
            <person name="Armbrust E.V."/>
            <person name="Aves S.J."/>
            <person name="Beiko R.G."/>
            <person name="Coutinho P."/>
            <person name="Dacks J.B."/>
            <person name="Durnford D.G."/>
            <person name="Fast N.M."/>
            <person name="Green B.R."/>
            <person name="Grisdale C."/>
            <person name="Hempe F."/>
            <person name="Henrissat B."/>
            <person name="Hoppner M.P."/>
            <person name="Ishida K.-I."/>
            <person name="Kim E."/>
            <person name="Koreny L."/>
            <person name="Kroth P.G."/>
            <person name="Liu Y."/>
            <person name="Malik S.-B."/>
            <person name="Maier U.G."/>
            <person name="McRose D."/>
            <person name="Mock T."/>
            <person name="Neilson J.A."/>
            <person name="Onodera N.T."/>
            <person name="Poole A.M."/>
            <person name="Pritham E.J."/>
            <person name="Richards T.A."/>
            <person name="Rocap G."/>
            <person name="Roy S.W."/>
            <person name="Sarai C."/>
            <person name="Schaack S."/>
            <person name="Shirato S."/>
            <person name="Slamovits C.H."/>
            <person name="Spencer D.F."/>
            <person name="Suzuki S."/>
            <person name="Worden A.Z."/>
            <person name="Zauner S."/>
            <person name="Barry K."/>
            <person name="Bell C."/>
            <person name="Bharti A.K."/>
            <person name="Crow J.A."/>
            <person name="Grimwood J."/>
            <person name="Kramer R."/>
            <person name="Lindquist E."/>
            <person name="Lucas S."/>
            <person name="Salamov A."/>
            <person name="McFadden G.I."/>
            <person name="Lane C.E."/>
            <person name="Keeling P.J."/>
            <person name="Gray M.W."/>
            <person name="Grigoriev I.V."/>
            <person name="Archibald J.M."/>
        </authorList>
    </citation>
    <scope>NUCLEOTIDE SEQUENCE</scope>
    <source>
        <strain evidence="5">CCMP2712</strain>
    </source>
</reference>
<accession>L1K3I7</accession>
<feature type="signal peptide" evidence="2">
    <location>
        <begin position="1"/>
        <end position="18"/>
    </location>
</feature>
<feature type="transmembrane region" description="Helical" evidence="1">
    <location>
        <begin position="130"/>
        <end position="150"/>
    </location>
</feature>
<dbReference type="RefSeq" id="XP_005842010.1">
    <property type="nucleotide sequence ID" value="XM_005841953.1"/>
</dbReference>
<feature type="transmembrane region" description="Helical" evidence="1">
    <location>
        <begin position="229"/>
        <end position="247"/>
    </location>
</feature>
<keyword evidence="1" id="KW-1133">Transmembrane helix</keyword>